<evidence type="ECO:0000313" key="2">
    <source>
        <dbReference type="EMBL" id="KAK8387082.1"/>
    </source>
</evidence>
<dbReference type="Proteomes" id="UP001487740">
    <property type="component" value="Unassembled WGS sequence"/>
</dbReference>
<accession>A0AAW0TK94</accession>
<dbReference type="AlphaFoldDB" id="A0AAW0TK94"/>
<reference evidence="2 3" key="1">
    <citation type="submission" date="2023-03" db="EMBL/GenBank/DDBJ databases">
        <title>High-quality genome of Scylla paramamosain provides insights in environmental adaptation.</title>
        <authorList>
            <person name="Zhang L."/>
        </authorList>
    </citation>
    <scope>NUCLEOTIDE SEQUENCE [LARGE SCALE GENOMIC DNA]</scope>
    <source>
        <strain evidence="2">LZ_2023a</strain>
        <tissue evidence="2">Muscle</tissue>
    </source>
</reference>
<comment type="caution">
    <text evidence="2">The sequence shown here is derived from an EMBL/GenBank/DDBJ whole genome shotgun (WGS) entry which is preliminary data.</text>
</comment>
<feature type="region of interest" description="Disordered" evidence="1">
    <location>
        <begin position="153"/>
        <end position="175"/>
    </location>
</feature>
<evidence type="ECO:0000256" key="1">
    <source>
        <dbReference type="SAM" id="MobiDB-lite"/>
    </source>
</evidence>
<evidence type="ECO:0000313" key="3">
    <source>
        <dbReference type="Proteomes" id="UP001487740"/>
    </source>
</evidence>
<organism evidence="2 3">
    <name type="scientific">Scylla paramamosain</name>
    <name type="common">Mud crab</name>
    <dbReference type="NCBI Taxonomy" id="85552"/>
    <lineage>
        <taxon>Eukaryota</taxon>
        <taxon>Metazoa</taxon>
        <taxon>Ecdysozoa</taxon>
        <taxon>Arthropoda</taxon>
        <taxon>Crustacea</taxon>
        <taxon>Multicrustacea</taxon>
        <taxon>Malacostraca</taxon>
        <taxon>Eumalacostraca</taxon>
        <taxon>Eucarida</taxon>
        <taxon>Decapoda</taxon>
        <taxon>Pleocyemata</taxon>
        <taxon>Brachyura</taxon>
        <taxon>Eubrachyura</taxon>
        <taxon>Portunoidea</taxon>
        <taxon>Portunidae</taxon>
        <taxon>Portuninae</taxon>
        <taxon>Scylla</taxon>
    </lineage>
</organism>
<name>A0AAW0TK94_SCYPA</name>
<sequence>MSFHRPHSQSPAKTRPFVAAAVISTAAHPRTSPSGTIPAHHHPNLFPGTGLRAAHPPITSYRRRHERARLVSPIARHDLLCIKSHFGNAKSRSERITSVELLRCGQKVQEGTGRAGWISTDGKGHLLLPHFRCDKSDSSSRDPAAPRIVTARAAYPESDASAGGREADGCRECKT</sequence>
<proteinExistence type="predicted"/>
<dbReference type="EMBL" id="JARAKH010000030">
    <property type="protein sequence ID" value="KAK8387082.1"/>
    <property type="molecule type" value="Genomic_DNA"/>
</dbReference>
<gene>
    <name evidence="2" type="ORF">O3P69_018028</name>
</gene>
<keyword evidence="3" id="KW-1185">Reference proteome</keyword>
<protein>
    <submittedName>
        <fullName evidence="2">Uncharacterized protein</fullName>
    </submittedName>
</protein>
<feature type="compositionally biased region" description="Basic and acidic residues" evidence="1">
    <location>
        <begin position="165"/>
        <end position="175"/>
    </location>
</feature>